<dbReference type="GO" id="GO:0071555">
    <property type="term" value="P:cell wall organization"/>
    <property type="evidence" value="ECO:0007669"/>
    <property type="project" value="UniProtKB-KW"/>
</dbReference>
<dbReference type="GO" id="GO:0005737">
    <property type="term" value="C:cytoplasm"/>
    <property type="evidence" value="ECO:0007669"/>
    <property type="project" value="UniProtKB-SubCell"/>
</dbReference>
<evidence type="ECO:0000313" key="5">
    <source>
        <dbReference type="Proteomes" id="UP000252100"/>
    </source>
</evidence>
<evidence type="ECO:0000256" key="3">
    <source>
        <dbReference type="HAMAP-Rule" id="MF_00088"/>
    </source>
</evidence>
<dbReference type="HAMAP" id="MF_00088">
    <property type="entry name" value="KhpA"/>
    <property type="match status" value="1"/>
</dbReference>
<dbReference type="AlphaFoldDB" id="A0A345C3T1"/>
<evidence type="ECO:0000256" key="1">
    <source>
        <dbReference type="ARBA" id="ARBA00022490"/>
    </source>
</evidence>
<dbReference type="GO" id="GO:0003723">
    <property type="term" value="F:RNA binding"/>
    <property type="evidence" value="ECO:0007669"/>
    <property type="project" value="UniProtKB-UniRule"/>
</dbReference>
<dbReference type="PROSITE" id="PS50084">
    <property type="entry name" value="KH_TYPE_1"/>
    <property type="match status" value="1"/>
</dbReference>
<evidence type="ECO:0000313" key="4">
    <source>
        <dbReference type="EMBL" id="AXF57862.1"/>
    </source>
</evidence>
<keyword evidence="3" id="KW-0961">Cell wall biogenesis/degradation</keyword>
<dbReference type="GO" id="GO:0009252">
    <property type="term" value="P:peptidoglycan biosynthetic process"/>
    <property type="evidence" value="ECO:0007669"/>
    <property type="project" value="UniProtKB-UniRule"/>
</dbReference>
<accession>A0A345C3T1</accession>
<keyword evidence="1 3" id="KW-0963">Cytoplasm</keyword>
<dbReference type="PANTHER" id="PTHR34654:SF1">
    <property type="entry name" value="RNA-BINDING PROTEIN KHPA"/>
    <property type="match status" value="1"/>
</dbReference>
<comment type="subcellular location">
    <subcellularLocation>
        <location evidence="3">Cytoplasm</location>
    </subcellularLocation>
</comment>
<evidence type="ECO:0000256" key="2">
    <source>
        <dbReference type="ARBA" id="ARBA00022884"/>
    </source>
</evidence>
<comment type="function">
    <text evidence="3">A probable RNA chaperone. Forms a complex with KhpB which binds to cellular RNA and controls its expression. Plays a role in peptidoglycan (PG) homeostasis and cell length regulation.</text>
</comment>
<keyword evidence="3" id="KW-0143">Chaperone</keyword>
<organism evidence="4 5">
    <name type="scientific">Salicibibacter kimchii</name>
    <dbReference type="NCBI Taxonomy" id="2099786"/>
    <lineage>
        <taxon>Bacteria</taxon>
        <taxon>Bacillati</taxon>
        <taxon>Bacillota</taxon>
        <taxon>Bacilli</taxon>
        <taxon>Bacillales</taxon>
        <taxon>Bacillaceae</taxon>
        <taxon>Salicibibacter</taxon>
    </lineage>
</organism>
<keyword evidence="2 3" id="KW-0694">RNA-binding</keyword>
<dbReference type="PANTHER" id="PTHR34654">
    <property type="entry name" value="UPF0109 PROTEIN SCO5592"/>
    <property type="match status" value="1"/>
</dbReference>
<name>A0A345C3T1_9BACI</name>
<sequence>MKELVVTIARSLVDYPDEVNVQEEDVDGVTVFTLSVHEEDIGKVIGKNGRVANAIRNVLMAANRNQGKVRLNIAD</sequence>
<dbReference type="KEGG" id="rue:DT065_04835"/>
<dbReference type="OrthoDB" id="9812389at2"/>
<dbReference type="InterPro" id="IPR015946">
    <property type="entry name" value="KH_dom-like_a/b"/>
</dbReference>
<keyword evidence="5" id="KW-1185">Reference proteome</keyword>
<protein>
    <recommendedName>
        <fullName evidence="3">RNA-binding protein KhpA</fullName>
    </recommendedName>
    <alternativeName>
        <fullName evidence="3">KH-domain protein A</fullName>
    </alternativeName>
</protein>
<dbReference type="Gene3D" id="3.30.300.20">
    <property type="match status" value="1"/>
</dbReference>
<dbReference type="EMBL" id="CP031092">
    <property type="protein sequence ID" value="AXF57862.1"/>
    <property type="molecule type" value="Genomic_DNA"/>
</dbReference>
<reference evidence="4 5" key="1">
    <citation type="journal article" date="2018" name="J. Microbiol.">
        <title>Salicibibacter kimchii gen. nov., sp. nov., a moderately halophilic and alkalitolerant bacterium in the family Bacillaceae, isolated from kimchi.</title>
        <authorList>
            <person name="Jang J.Y."/>
            <person name="Oh Y.J."/>
            <person name="Lim S.K."/>
            <person name="Park H.K."/>
            <person name="Lee C."/>
            <person name="Kim J.Y."/>
            <person name="Lee M.A."/>
            <person name="Choi H.J."/>
        </authorList>
    </citation>
    <scope>NUCLEOTIDE SEQUENCE [LARGE SCALE GENOMIC DNA]</scope>
    <source>
        <strain evidence="4 5">NKC1-1</strain>
    </source>
</reference>
<comment type="subunit">
    <text evidence="3">Forms a complex with KhpB.</text>
</comment>
<gene>
    <name evidence="3" type="primary">khpA</name>
    <name evidence="4" type="ORF">DT065_04835</name>
</gene>
<comment type="similarity">
    <text evidence="3">Belongs to the KhpA RNA-binding protein family.</text>
</comment>
<dbReference type="CDD" id="cd22533">
    <property type="entry name" value="KH-II_YlqC-like"/>
    <property type="match status" value="1"/>
</dbReference>
<dbReference type="InterPro" id="IPR020627">
    <property type="entry name" value="KhpA"/>
</dbReference>
<dbReference type="InterPro" id="IPR009019">
    <property type="entry name" value="KH_sf_prok-type"/>
</dbReference>
<keyword evidence="3" id="KW-0133">Cell shape</keyword>
<proteinExistence type="inferred from homology"/>
<dbReference type="Pfam" id="PF13083">
    <property type="entry name" value="KH_KhpA-B"/>
    <property type="match status" value="1"/>
</dbReference>
<dbReference type="Proteomes" id="UP000252100">
    <property type="component" value="Chromosome"/>
</dbReference>
<dbReference type="GO" id="GO:0008360">
    <property type="term" value="P:regulation of cell shape"/>
    <property type="evidence" value="ECO:0007669"/>
    <property type="project" value="UniProtKB-KW"/>
</dbReference>
<dbReference type="SUPFAM" id="SSF54814">
    <property type="entry name" value="Prokaryotic type KH domain (KH-domain type II)"/>
    <property type="match status" value="1"/>
</dbReference>